<sequence length="285" mass="33050">MDIQSFFDVALAFKGGGNNITSFPINFENSVVAISFIFCLIMFTVLSTIINNDSENFLKILPIFVMIYAVESYFIGRSHENNHLNLLPLTIVGIVFLVEIWKSNNDKYKWIPIAIIPVISIICINAINFSNKNFFSYLRNLESIFSVSENFRKSQYKAYGALIDIKIPEDTAVGMITNTHGYISPTLYLNENDKTNYQLLIPGPSYITALLSSERRKLHIRRFINKIKSRNGLIVIEKKLLREEVTIDILETLKESFDLYKEVSTNEFDYFYFRKKEREDKKLIN</sequence>
<dbReference type="RefSeq" id="WP_130610612.1">
    <property type="nucleotide sequence ID" value="NZ_AP019368.1"/>
</dbReference>
<dbReference type="KEGG" id="sbf:JCM31447_23310"/>
<feature type="transmembrane region" description="Helical" evidence="1">
    <location>
        <begin position="56"/>
        <end position="74"/>
    </location>
</feature>
<dbReference type="AlphaFoldDB" id="A0A4P2VMA6"/>
<gene>
    <name evidence="2" type="ORF">JCM31447_23310</name>
</gene>
<name>A0A4P2VMA6_FLUSA</name>
<accession>A0A4P2VMA6</accession>
<feature type="transmembrane region" description="Helical" evidence="1">
    <location>
        <begin position="110"/>
        <end position="129"/>
    </location>
</feature>
<feature type="transmembrane region" description="Helical" evidence="1">
    <location>
        <begin position="31"/>
        <end position="50"/>
    </location>
</feature>
<reference evidence="2 3" key="1">
    <citation type="submission" date="2018-12" db="EMBL/GenBank/DDBJ databases">
        <title>Rubrispira sanarue gen. nov., sp., nov., a member of the order Silvanigrellales, isolated from a brackish lake in Hamamatsu Japan.</title>
        <authorList>
            <person name="Maejima Y."/>
            <person name="Iino T."/>
            <person name="Muraguchi Y."/>
            <person name="Fukuda K."/>
            <person name="Nojiri H."/>
            <person name="Ohkuma M."/>
            <person name="Moriuchi R."/>
            <person name="Dohra H."/>
            <person name="Kimbara K."/>
            <person name="Shintani M."/>
        </authorList>
    </citation>
    <scope>NUCLEOTIDE SEQUENCE [LARGE SCALE GENOMIC DNA]</scope>
    <source>
        <strain evidence="2 3">RF1110005</strain>
    </source>
</reference>
<evidence type="ECO:0000256" key="1">
    <source>
        <dbReference type="SAM" id="Phobius"/>
    </source>
</evidence>
<dbReference type="EMBL" id="AP019368">
    <property type="protein sequence ID" value="BBH53878.1"/>
    <property type="molecule type" value="Genomic_DNA"/>
</dbReference>
<proteinExistence type="predicted"/>
<evidence type="ECO:0000313" key="3">
    <source>
        <dbReference type="Proteomes" id="UP000291236"/>
    </source>
</evidence>
<keyword evidence="1" id="KW-1133">Transmembrane helix</keyword>
<keyword evidence="3" id="KW-1185">Reference proteome</keyword>
<organism evidence="2 3">
    <name type="scientific">Fluviispira sanaruensis</name>
    <dbReference type="NCBI Taxonomy" id="2493639"/>
    <lineage>
        <taxon>Bacteria</taxon>
        <taxon>Pseudomonadati</taxon>
        <taxon>Bdellovibrionota</taxon>
        <taxon>Oligoflexia</taxon>
        <taxon>Silvanigrellales</taxon>
        <taxon>Silvanigrellaceae</taxon>
        <taxon>Fluviispira</taxon>
    </lineage>
</organism>
<protein>
    <submittedName>
        <fullName evidence="2">Uncharacterized protein</fullName>
    </submittedName>
</protein>
<feature type="transmembrane region" description="Helical" evidence="1">
    <location>
        <begin position="86"/>
        <end position="104"/>
    </location>
</feature>
<keyword evidence="1" id="KW-0812">Transmembrane</keyword>
<evidence type="ECO:0000313" key="2">
    <source>
        <dbReference type="EMBL" id="BBH53878.1"/>
    </source>
</evidence>
<keyword evidence="1" id="KW-0472">Membrane</keyword>
<dbReference type="Proteomes" id="UP000291236">
    <property type="component" value="Chromosome"/>
</dbReference>